<dbReference type="GO" id="GO:0004803">
    <property type="term" value="F:transposase activity"/>
    <property type="evidence" value="ECO:0007669"/>
    <property type="project" value="InterPro"/>
</dbReference>
<dbReference type="Gene3D" id="3.30.70.1290">
    <property type="entry name" value="Transposase IS200-like"/>
    <property type="match status" value="1"/>
</dbReference>
<dbReference type="SUPFAM" id="SSF143422">
    <property type="entry name" value="Transposase IS200-like"/>
    <property type="match status" value="1"/>
</dbReference>
<evidence type="ECO:0000313" key="2">
    <source>
        <dbReference type="EMBL" id="OGZ16638.1"/>
    </source>
</evidence>
<name>A0A1G2DUY3_9BACT</name>
<sequence length="214" mass="25100">MQRKDPLVEGEIYHVFNRGVEKRDIFSNDHDRLRFIDGFTEFNSNSPTEHIYYRQNLSEVGPRKDSQRAESKEKLVDILAFTLLPNHFHLLLRQNTEGGITTFMRKLGTGYTMYFNKKYERVGPLFQGKFKSSLIDREEYFLYIPHYIHLNVLDVLTQDKQTAPDNHTTDELLDMIKTYRWSSAGDFLGAPRYQEIINCSISTELFGSSKEQEV</sequence>
<feature type="domain" description="Transposase IS200-like" evidence="1">
    <location>
        <begin position="8"/>
        <end position="151"/>
    </location>
</feature>
<dbReference type="AlphaFoldDB" id="A0A1G2DUY3"/>
<comment type="caution">
    <text evidence="2">The sequence shown here is derived from an EMBL/GenBank/DDBJ whole genome shotgun (WGS) entry which is preliminary data.</text>
</comment>
<dbReference type="GO" id="GO:0006313">
    <property type="term" value="P:DNA transposition"/>
    <property type="evidence" value="ECO:0007669"/>
    <property type="project" value="InterPro"/>
</dbReference>
<accession>A0A1G2DUY3</accession>
<dbReference type="Proteomes" id="UP000178106">
    <property type="component" value="Unassembled WGS sequence"/>
</dbReference>
<dbReference type="InterPro" id="IPR036515">
    <property type="entry name" value="Transposase_17_sf"/>
</dbReference>
<dbReference type="PANTHER" id="PTHR34322:SF2">
    <property type="entry name" value="TRANSPOSASE IS200-LIKE DOMAIN-CONTAINING PROTEIN"/>
    <property type="match status" value="1"/>
</dbReference>
<evidence type="ECO:0000313" key="3">
    <source>
        <dbReference type="Proteomes" id="UP000178106"/>
    </source>
</evidence>
<protein>
    <recommendedName>
        <fullName evidence="1">Transposase IS200-like domain-containing protein</fullName>
    </recommendedName>
</protein>
<proteinExistence type="predicted"/>
<reference evidence="2 3" key="1">
    <citation type="journal article" date="2016" name="Nat. Commun.">
        <title>Thousands of microbial genomes shed light on interconnected biogeochemical processes in an aquifer system.</title>
        <authorList>
            <person name="Anantharaman K."/>
            <person name="Brown C.T."/>
            <person name="Hug L.A."/>
            <person name="Sharon I."/>
            <person name="Castelle C.J."/>
            <person name="Probst A.J."/>
            <person name="Thomas B.C."/>
            <person name="Singh A."/>
            <person name="Wilkins M.J."/>
            <person name="Karaoz U."/>
            <person name="Brodie E.L."/>
            <person name="Williams K.H."/>
            <person name="Hubbard S.S."/>
            <person name="Banfield J.F."/>
        </authorList>
    </citation>
    <scope>NUCLEOTIDE SEQUENCE [LARGE SCALE GENOMIC DNA]</scope>
</reference>
<evidence type="ECO:0000259" key="1">
    <source>
        <dbReference type="SMART" id="SM01321"/>
    </source>
</evidence>
<dbReference type="Pfam" id="PF01797">
    <property type="entry name" value="Y1_Tnp"/>
    <property type="match status" value="1"/>
</dbReference>
<organism evidence="2 3">
    <name type="scientific">Candidatus Lloydbacteria bacterium RIFOXYC12_FULL_46_25</name>
    <dbReference type="NCBI Taxonomy" id="1798670"/>
    <lineage>
        <taxon>Bacteria</taxon>
        <taxon>Candidatus Lloydiibacteriota</taxon>
    </lineage>
</organism>
<dbReference type="PANTHER" id="PTHR34322">
    <property type="entry name" value="TRANSPOSASE, Y1_TNP DOMAIN-CONTAINING"/>
    <property type="match status" value="1"/>
</dbReference>
<dbReference type="SMART" id="SM01321">
    <property type="entry name" value="Y1_Tnp"/>
    <property type="match status" value="1"/>
</dbReference>
<gene>
    <name evidence="2" type="ORF">A2494_01095</name>
</gene>
<dbReference type="GO" id="GO:0003677">
    <property type="term" value="F:DNA binding"/>
    <property type="evidence" value="ECO:0007669"/>
    <property type="project" value="InterPro"/>
</dbReference>
<dbReference type="InterPro" id="IPR002686">
    <property type="entry name" value="Transposase_17"/>
</dbReference>
<dbReference type="EMBL" id="MHLU01000168">
    <property type="protein sequence ID" value="OGZ16638.1"/>
    <property type="molecule type" value="Genomic_DNA"/>
</dbReference>
<feature type="non-terminal residue" evidence="2">
    <location>
        <position position="214"/>
    </location>
</feature>